<evidence type="ECO:0000313" key="7">
    <source>
        <dbReference type="Proteomes" id="UP000775213"/>
    </source>
</evidence>
<evidence type="ECO:0000256" key="3">
    <source>
        <dbReference type="ARBA" id="ARBA00023180"/>
    </source>
</evidence>
<dbReference type="GO" id="GO:0005886">
    <property type="term" value="C:plasma membrane"/>
    <property type="evidence" value="ECO:0007669"/>
    <property type="project" value="TreeGrafter"/>
</dbReference>
<reference evidence="6 7" key="1">
    <citation type="journal article" date="2021" name="Hortic Res">
        <title>Chromosome-scale assembly of the Dendrobium chrysotoxum genome enhances the understanding of orchid evolution.</title>
        <authorList>
            <person name="Zhang Y."/>
            <person name="Zhang G.Q."/>
            <person name="Zhang D."/>
            <person name="Liu X.D."/>
            <person name="Xu X.Y."/>
            <person name="Sun W.H."/>
            <person name="Yu X."/>
            <person name="Zhu X."/>
            <person name="Wang Z.W."/>
            <person name="Zhao X."/>
            <person name="Zhong W.Y."/>
            <person name="Chen H."/>
            <person name="Yin W.L."/>
            <person name="Huang T."/>
            <person name="Niu S.C."/>
            <person name="Liu Z.J."/>
        </authorList>
    </citation>
    <scope>NUCLEOTIDE SEQUENCE [LARGE SCALE GENOMIC DNA]</scope>
    <source>
        <strain evidence="6">Lindl</strain>
    </source>
</reference>
<dbReference type="Proteomes" id="UP000775213">
    <property type="component" value="Unassembled WGS sequence"/>
</dbReference>
<dbReference type="Pfam" id="PF25079">
    <property type="entry name" value="COB_C"/>
    <property type="match status" value="1"/>
</dbReference>
<dbReference type="InterPro" id="IPR056900">
    <property type="entry name" value="COB_C"/>
</dbReference>
<feature type="transmembrane region" description="Helical" evidence="4">
    <location>
        <begin position="240"/>
        <end position="264"/>
    </location>
</feature>
<keyword evidence="3" id="KW-0325">Glycoprotein</keyword>
<dbReference type="GO" id="GO:0052324">
    <property type="term" value="P:plant-type cell wall cellulose biosynthetic process"/>
    <property type="evidence" value="ECO:0007669"/>
    <property type="project" value="TreeGrafter"/>
</dbReference>
<keyword evidence="2" id="KW-0732">Signal</keyword>
<proteinExistence type="inferred from homology"/>
<sequence>MELKISFLSFNSRRSISKLAHFASFPIFSLLFFSFKSIGTIYTFEKKNLLLLTEAFDPLDPNGNITIKWDVMQWTPDGYVAVVTINNYQQYRHIQSPGWILGWTWAKKEVIWSMVGSQTTEQGDCSKFKGNIPHCCKKDPTVVDLLPGTPYNLQIANCCKGGVLSSWVQDPPNAVSAFQISVGSAGTTNKTVRVPKNFTLKAPGPGYTCGAAKIVKQSRFVSQDGRRTTQALSKLNLLDLVYIIIICICSFASCNCLFVCYFVSVTWNVTCTYSQFLSQKTPSCCVSLSSFYNDTIVDCPTCSCGCQNNITQPGSCVEGDSPYLASVVNGPGKSSLVPLVQCTSHMCPVRIHWHVKLNYKEYWRAKITITNFNYRMNYSQWNLVVQHPNFDNITQIFSFDYKSLTPYGGINDTAMLWGMKYYNDLLMEAGPAGNVQSELLFRKDASTFTFQKGWAFPRRIYFNGDICVMPAPDAYPWLPNTGPLSFRPMLLRLLLFWTTLACLFIYV</sequence>
<feature type="domain" description="COBRA C-terminal" evidence="5">
    <location>
        <begin position="283"/>
        <end position="476"/>
    </location>
</feature>
<evidence type="ECO:0000259" key="5">
    <source>
        <dbReference type="Pfam" id="PF25079"/>
    </source>
</evidence>
<accession>A0AAV7GF95</accession>
<dbReference type="Pfam" id="PF04833">
    <property type="entry name" value="COBRA"/>
    <property type="match status" value="1"/>
</dbReference>
<evidence type="ECO:0000256" key="1">
    <source>
        <dbReference type="ARBA" id="ARBA00005507"/>
    </source>
</evidence>
<evidence type="ECO:0000313" key="6">
    <source>
        <dbReference type="EMBL" id="KAH0454761.1"/>
    </source>
</evidence>
<evidence type="ECO:0000256" key="4">
    <source>
        <dbReference type="SAM" id="Phobius"/>
    </source>
</evidence>
<comment type="caution">
    <text evidence="6">The sequence shown here is derived from an EMBL/GenBank/DDBJ whole genome shotgun (WGS) entry which is preliminary data.</text>
</comment>
<evidence type="ECO:0000256" key="2">
    <source>
        <dbReference type="ARBA" id="ARBA00022729"/>
    </source>
</evidence>
<keyword evidence="7" id="KW-1185">Reference proteome</keyword>
<keyword evidence="4" id="KW-0472">Membrane</keyword>
<dbReference type="PIRSF" id="PIRSF038122">
    <property type="entry name" value="COBRA"/>
    <property type="match status" value="1"/>
</dbReference>
<dbReference type="InterPro" id="IPR006918">
    <property type="entry name" value="COBRA_pln"/>
</dbReference>
<dbReference type="AlphaFoldDB" id="A0AAV7GF95"/>
<dbReference type="GO" id="GO:0010215">
    <property type="term" value="P:cellulose microfibril organization"/>
    <property type="evidence" value="ECO:0007669"/>
    <property type="project" value="InterPro"/>
</dbReference>
<gene>
    <name evidence="6" type="ORF">IEQ34_016685</name>
</gene>
<keyword evidence="4" id="KW-1133">Transmembrane helix</keyword>
<dbReference type="PANTHER" id="PTHR31673">
    <property type="entry name" value="PROTEIN COBRA"/>
    <property type="match status" value="1"/>
</dbReference>
<dbReference type="PANTHER" id="PTHR31673:SF63">
    <property type="entry name" value="COBRA-LIKE PROTEIN 1"/>
    <property type="match status" value="1"/>
</dbReference>
<keyword evidence="4" id="KW-0812">Transmembrane</keyword>
<feature type="transmembrane region" description="Helical" evidence="4">
    <location>
        <begin position="20"/>
        <end position="44"/>
    </location>
</feature>
<dbReference type="EMBL" id="JAGFBR010000015">
    <property type="protein sequence ID" value="KAH0454761.1"/>
    <property type="molecule type" value="Genomic_DNA"/>
</dbReference>
<organism evidence="6 7">
    <name type="scientific">Dendrobium chrysotoxum</name>
    <name type="common">Orchid</name>
    <dbReference type="NCBI Taxonomy" id="161865"/>
    <lineage>
        <taxon>Eukaryota</taxon>
        <taxon>Viridiplantae</taxon>
        <taxon>Streptophyta</taxon>
        <taxon>Embryophyta</taxon>
        <taxon>Tracheophyta</taxon>
        <taxon>Spermatophyta</taxon>
        <taxon>Magnoliopsida</taxon>
        <taxon>Liliopsida</taxon>
        <taxon>Asparagales</taxon>
        <taxon>Orchidaceae</taxon>
        <taxon>Epidendroideae</taxon>
        <taxon>Malaxideae</taxon>
        <taxon>Dendrobiinae</taxon>
        <taxon>Dendrobium</taxon>
    </lineage>
</organism>
<protein>
    <recommendedName>
        <fullName evidence="5">COBRA C-terminal domain-containing protein</fullName>
    </recommendedName>
</protein>
<name>A0AAV7GF95_DENCH</name>
<comment type="similarity">
    <text evidence="1">Belongs to the COBRA family.</text>
</comment>